<proteinExistence type="predicted"/>
<sequence length="471" mass="55005">MLHVETYLPAKKCITKIGGGCIINTTCSLISKELACLNIHQDNLVFGMLLVENANIEFVNHHNNSPELCQSFLNTCTINSTITGCLENTCENSLTLSIDDRDLNNNTCIWRARCLINNVEWLRLLQHLILNAELIIRAAHQVTLEKDVLHSLKCEALKIKVACKIYFDNFCLSNLFISLCGQQSDHSKWNLNYLRMLRITQNLQFQKSFDNSYIYIIGFPNCLWGGSTNNCVEQSFTTANLPRIPEYKQIQLQFPTLNQLYYNIISLHLTQSQRWMDDQGHKLFTISLVIKLKLMVVVFGMDLTLLRKQNKFDINNSFDNCNKYSNNVQLMMILHLHFIQNFRQLQNYFYIHKLLLDSRNAICKDTPDSDLFDSDEEISQLQNPKLEIDYNCKSERLQVCLKRANYKTSSQCLKTLTNFKGQDDVNRQMEYAINCQILQQEFLENYSYELLNYFDEFSQRMMLFNERAYGD</sequence>
<dbReference type="AlphaFoldDB" id="A0A8S1XSP6"/>
<reference evidence="1" key="1">
    <citation type="submission" date="2021-01" db="EMBL/GenBank/DDBJ databases">
        <authorList>
            <consortium name="Genoscope - CEA"/>
            <person name="William W."/>
        </authorList>
    </citation>
    <scope>NUCLEOTIDE SEQUENCE</scope>
</reference>
<gene>
    <name evidence="1" type="ORF">POCTA_138.1.T1300010</name>
</gene>
<accession>A0A8S1XSP6</accession>
<dbReference type="Proteomes" id="UP000683925">
    <property type="component" value="Unassembled WGS sequence"/>
</dbReference>
<organism evidence="1 2">
    <name type="scientific">Paramecium octaurelia</name>
    <dbReference type="NCBI Taxonomy" id="43137"/>
    <lineage>
        <taxon>Eukaryota</taxon>
        <taxon>Sar</taxon>
        <taxon>Alveolata</taxon>
        <taxon>Ciliophora</taxon>
        <taxon>Intramacronucleata</taxon>
        <taxon>Oligohymenophorea</taxon>
        <taxon>Peniculida</taxon>
        <taxon>Parameciidae</taxon>
        <taxon>Paramecium</taxon>
    </lineage>
</organism>
<name>A0A8S1XSP6_PAROT</name>
<evidence type="ECO:0000313" key="1">
    <source>
        <dbReference type="EMBL" id="CAD8203424.1"/>
    </source>
</evidence>
<evidence type="ECO:0000313" key="2">
    <source>
        <dbReference type="Proteomes" id="UP000683925"/>
    </source>
</evidence>
<dbReference type="EMBL" id="CAJJDP010000130">
    <property type="protein sequence ID" value="CAD8203424.1"/>
    <property type="molecule type" value="Genomic_DNA"/>
</dbReference>
<protein>
    <submittedName>
        <fullName evidence="1">Uncharacterized protein</fullName>
    </submittedName>
</protein>
<keyword evidence="2" id="KW-1185">Reference proteome</keyword>
<comment type="caution">
    <text evidence="1">The sequence shown here is derived from an EMBL/GenBank/DDBJ whole genome shotgun (WGS) entry which is preliminary data.</text>
</comment>